<dbReference type="GO" id="GO:0000155">
    <property type="term" value="F:phosphorelay sensor kinase activity"/>
    <property type="evidence" value="ECO:0007669"/>
    <property type="project" value="InterPro"/>
</dbReference>
<dbReference type="OrthoDB" id="2521939at2"/>
<proteinExistence type="predicted"/>
<dbReference type="GO" id="GO:0005886">
    <property type="term" value="C:plasma membrane"/>
    <property type="evidence" value="ECO:0007669"/>
    <property type="project" value="UniProtKB-SubCell"/>
</dbReference>
<sequence length="636" mass="72982">MVVLRYSSFRFLLLFWGPTLTSNVLHCKMEAFFFVEYIFKVTINILRLRGGKPMQGNRPIFVKITGVILILLLPIVLLYTYFSQTSFHVIDKQISNYNESQLLFLKSQIELGAERLAMSSSVLTRDSSVLNLQVSMLTKDYYRMIDLQMQLKEKLYLQSFSSNWTNTISVYLPDLQTRISTNLSEGYNGGDLDKAANGKWQFQPGSGNEAPFYQLLIWDPYFSKANSTPVNAVYEVRFGLDNIRKMLQHYKLESPGGCFLLTRSGHVFSNSETADSAVAGLGATLLQSELSDIGHRSLAFKGEQTYLSYAYLPALDAWLIDYVPLSVFHAPIVQSRNLFYASMLVLVVLGFVASYLLYLHVQKPISLIMKGLKHFEMGDYAFRINKRFHNEFDYMMQRFNDMGREIQHLIQNVYEEQNRSRLATLKQLQSQINPHFLYNCLSFIAGCAKAGLTDTIKEMAYHLGGYYRYTTRVENQMPLLQEEIDLVRHYLQIYALRLERLDYQIDVPPDMLNAPVMRLIVQPVVENAVMHGIEPKPGRGSVRISGWRESLGWHILQIEDSGMGMTEESIMAYMRRLEQPMDERTGCGLWNVHQRLKQRFGPGAGIYIEPSKQLSGLCVRLSWKDEEDGVGGERPL</sequence>
<keyword evidence="3" id="KW-0597">Phosphoprotein</keyword>
<dbReference type="Pfam" id="PF02518">
    <property type="entry name" value="HATPase_c"/>
    <property type="match status" value="1"/>
</dbReference>
<gene>
    <name evidence="9" type="ORF">EJQ19_15990</name>
</gene>
<dbReference type="PANTHER" id="PTHR34220">
    <property type="entry name" value="SENSOR HISTIDINE KINASE YPDA"/>
    <property type="match status" value="1"/>
</dbReference>
<keyword evidence="4" id="KW-0808">Transferase</keyword>
<evidence type="ECO:0000256" key="5">
    <source>
        <dbReference type="ARBA" id="ARBA00022777"/>
    </source>
</evidence>
<evidence type="ECO:0000256" key="6">
    <source>
        <dbReference type="ARBA" id="ARBA00023136"/>
    </source>
</evidence>
<dbReference type="Gene3D" id="6.10.340.10">
    <property type="match status" value="1"/>
</dbReference>
<evidence type="ECO:0000313" key="9">
    <source>
        <dbReference type="EMBL" id="RTE08765.1"/>
    </source>
</evidence>
<dbReference type="InterPro" id="IPR010559">
    <property type="entry name" value="Sig_transdc_His_kin_internal"/>
</dbReference>
<dbReference type="InterPro" id="IPR050640">
    <property type="entry name" value="Bact_2-comp_sensor_kinase"/>
</dbReference>
<keyword evidence="2" id="KW-1003">Cell membrane</keyword>
<keyword evidence="7" id="KW-1133">Transmembrane helix</keyword>
<dbReference type="InterPro" id="IPR036890">
    <property type="entry name" value="HATPase_C_sf"/>
</dbReference>
<dbReference type="PANTHER" id="PTHR34220:SF7">
    <property type="entry name" value="SENSOR HISTIDINE KINASE YPDA"/>
    <property type="match status" value="1"/>
</dbReference>
<keyword evidence="5" id="KW-0418">Kinase</keyword>
<organism evidence="9 10">
    <name type="scientific">Paenibacillus whitsoniae</name>
    <dbReference type="NCBI Taxonomy" id="2496558"/>
    <lineage>
        <taxon>Bacteria</taxon>
        <taxon>Bacillati</taxon>
        <taxon>Bacillota</taxon>
        <taxon>Bacilli</taxon>
        <taxon>Bacillales</taxon>
        <taxon>Paenibacillaceae</taxon>
        <taxon>Paenibacillus</taxon>
    </lineage>
</organism>
<dbReference type="EMBL" id="RXHU01000043">
    <property type="protein sequence ID" value="RTE08765.1"/>
    <property type="molecule type" value="Genomic_DNA"/>
</dbReference>
<feature type="domain" description="HAMP" evidence="8">
    <location>
        <begin position="359"/>
        <end position="411"/>
    </location>
</feature>
<dbReference type="Gene3D" id="3.30.565.10">
    <property type="entry name" value="Histidine kinase-like ATPase, C-terminal domain"/>
    <property type="match status" value="1"/>
</dbReference>
<dbReference type="Proteomes" id="UP000276128">
    <property type="component" value="Unassembled WGS sequence"/>
</dbReference>
<dbReference type="InterPro" id="IPR003594">
    <property type="entry name" value="HATPase_dom"/>
</dbReference>
<accession>A0A430JCM7</accession>
<evidence type="ECO:0000256" key="2">
    <source>
        <dbReference type="ARBA" id="ARBA00022475"/>
    </source>
</evidence>
<evidence type="ECO:0000256" key="4">
    <source>
        <dbReference type="ARBA" id="ARBA00022679"/>
    </source>
</evidence>
<dbReference type="Pfam" id="PF06580">
    <property type="entry name" value="His_kinase"/>
    <property type="match status" value="1"/>
</dbReference>
<comment type="caution">
    <text evidence="9">The sequence shown here is derived from an EMBL/GenBank/DDBJ whole genome shotgun (WGS) entry which is preliminary data.</text>
</comment>
<protein>
    <recommendedName>
        <fullName evidence="8">HAMP domain-containing protein</fullName>
    </recommendedName>
</protein>
<evidence type="ECO:0000256" key="3">
    <source>
        <dbReference type="ARBA" id="ARBA00022553"/>
    </source>
</evidence>
<evidence type="ECO:0000313" key="10">
    <source>
        <dbReference type="Proteomes" id="UP000276128"/>
    </source>
</evidence>
<reference evidence="9 10" key="1">
    <citation type="submission" date="2018-12" db="EMBL/GenBank/DDBJ databases">
        <title>Bacillus ochoae sp. nov., Paenibacillus whitsoniae sp. nov., Paenibacillus spiritus sp. nov. Isolated from the Mars Exploration Rover during spacecraft assembly.</title>
        <authorList>
            <person name="Seuylemezian A."/>
            <person name="Vaishampayan P."/>
        </authorList>
    </citation>
    <scope>NUCLEOTIDE SEQUENCE [LARGE SCALE GENOMIC DNA]</scope>
    <source>
        <strain evidence="9 10">MER 54</strain>
    </source>
</reference>
<keyword evidence="6 7" id="KW-0472">Membrane</keyword>
<evidence type="ECO:0000256" key="1">
    <source>
        <dbReference type="ARBA" id="ARBA00004651"/>
    </source>
</evidence>
<comment type="subcellular location">
    <subcellularLocation>
        <location evidence="1">Cell membrane</location>
        <topology evidence="1">Multi-pass membrane protein</topology>
    </subcellularLocation>
</comment>
<dbReference type="AlphaFoldDB" id="A0A430JCM7"/>
<keyword evidence="10" id="KW-1185">Reference proteome</keyword>
<keyword evidence="7" id="KW-0812">Transmembrane</keyword>
<feature type="transmembrane region" description="Helical" evidence="7">
    <location>
        <begin position="60"/>
        <end position="82"/>
    </location>
</feature>
<dbReference type="PROSITE" id="PS50885">
    <property type="entry name" value="HAMP"/>
    <property type="match status" value="1"/>
</dbReference>
<evidence type="ECO:0000259" key="8">
    <source>
        <dbReference type="PROSITE" id="PS50885"/>
    </source>
</evidence>
<name>A0A430JCM7_9BACL</name>
<feature type="transmembrane region" description="Helical" evidence="7">
    <location>
        <begin position="338"/>
        <end position="359"/>
    </location>
</feature>
<dbReference type="InterPro" id="IPR003660">
    <property type="entry name" value="HAMP_dom"/>
</dbReference>
<dbReference type="SUPFAM" id="SSF55874">
    <property type="entry name" value="ATPase domain of HSP90 chaperone/DNA topoisomerase II/histidine kinase"/>
    <property type="match status" value="1"/>
</dbReference>
<evidence type="ECO:0000256" key="7">
    <source>
        <dbReference type="SAM" id="Phobius"/>
    </source>
</evidence>